<dbReference type="SUPFAM" id="SSF53098">
    <property type="entry name" value="Ribonuclease H-like"/>
    <property type="match status" value="1"/>
</dbReference>
<evidence type="ECO:0000313" key="2">
    <source>
        <dbReference type="RefSeq" id="XP_071918808.1"/>
    </source>
</evidence>
<dbReference type="PANTHER" id="PTHR48475:SF1">
    <property type="entry name" value="RNASE H TYPE-1 DOMAIN-CONTAINING PROTEIN"/>
    <property type="match status" value="1"/>
</dbReference>
<reference evidence="2" key="1">
    <citation type="submission" date="2025-08" db="UniProtKB">
        <authorList>
            <consortium name="RefSeq"/>
        </authorList>
    </citation>
    <scope>IDENTIFICATION</scope>
    <source>
        <tissue evidence="2">Leaves</tissue>
    </source>
</reference>
<protein>
    <recommendedName>
        <fullName evidence="3">RNase H type-1 domain-containing protein</fullName>
    </recommendedName>
</protein>
<evidence type="ECO:0008006" key="3">
    <source>
        <dbReference type="Google" id="ProtNLM"/>
    </source>
</evidence>
<dbReference type="GeneID" id="140013430"/>
<keyword evidence="1" id="KW-1185">Reference proteome</keyword>
<gene>
    <name evidence="2" type="primary">LOC140013430</name>
</gene>
<accession>A0ABM4VGZ9</accession>
<sequence length="252" mass="28699">MAKWQMILFEFDIVFTTQKVVKGQAIADHLAENPRDDDYQPLHTYFPDEKILFIGAIEDMSEQHPGWRLFFDGASNSLGAEIGAVLVSPEGKHYPVTAKLRFPCTNNMAEYEAFWPANSGIWKHIPRTRNAFADALATLFSMIQHPDELNRPAHCLVTERVIDGRSWYNDIKEFMKTGSYPPDADAVAKNFLHRMSARFFLNGEVLYKKTSDLGLLRGINEEEADYMMKEVHSGVCGSHMNGHLLAKKIMRT</sequence>
<organism evidence="1 2">
    <name type="scientific">Coffea arabica</name>
    <name type="common">Arabian coffee</name>
    <dbReference type="NCBI Taxonomy" id="13443"/>
    <lineage>
        <taxon>Eukaryota</taxon>
        <taxon>Viridiplantae</taxon>
        <taxon>Streptophyta</taxon>
        <taxon>Embryophyta</taxon>
        <taxon>Tracheophyta</taxon>
        <taxon>Spermatophyta</taxon>
        <taxon>Magnoliopsida</taxon>
        <taxon>eudicotyledons</taxon>
        <taxon>Gunneridae</taxon>
        <taxon>Pentapetalae</taxon>
        <taxon>asterids</taxon>
        <taxon>lamiids</taxon>
        <taxon>Gentianales</taxon>
        <taxon>Rubiaceae</taxon>
        <taxon>Ixoroideae</taxon>
        <taxon>Gardenieae complex</taxon>
        <taxon>Bertiereae - Coffeeae clade</taxon>
        <taxon>Coffeeae</taxon>
        <taxon>Coffea</taxon>
    </lineage>
</organism>
<dbReference type="RefSeq" id="XP_071918808.1">
    <property type="nucleotide sequence ID" value="XM_072062707.1"/>
</dbReference>
<name>A0ABM4VGZ9_COFAR</name>
<dbReference type="InterPro" id="IPR036397">
    <property type="entry name" value="RNaseH_sf"/>
</dbReference>
<proteinExistence type="predicted"/>
<dbReference type="InterPro" id="IPR012337">
    <property type="entry name" value="RNaseH-like_sf"/>
</dbReference>
<dbReference type="Proteomes" id="UP001652660">
    <property type="component" value="Chromosome 8c"/>
</dbReference>
<dbReference type="PANTHER" id="PTHR48475">
    <property type="entry name" value="RIBONUCLEASE H"/>
    <property type="match status" value="1"/>
</dbReference>
<evidence type="ECO:0000313" key="1">
    <source>
        <dbReference type="Proteomes" id="UP001652660"/>
    </source>
</evidence>
<dbReference type="Gene3D" id="3.30.420.10">
    <property type="entry name" value="Ribonuclease H-like superfamily/Ribonuclease H"/>
    <property type="match status" value="1"/>
</dbReference>